<keyword evidence="4" id="KW-0297">G-protein coupled receptor</keyword>
<dbReference type="CDD" id="cd00201">
    <property type="entry name" value="WW"/>
    <property type="match status" value="1"/>
</dbReference>
<keyword evidence="11" id="KW-0732">Signal</keyword>
<evidence type="ECO:0000256" key="8">
    <source>
        <dbReference type="ARBA" id="ARBA00023224"/>
    </source>
</evidence>
<feature type="signal peptide" evidence="11">
    <location>
        <begin position="1"/>
        <end position="23"/>
    </location>
</feature>
<dbReference type="InterPro" id="IPR001202">
    <property type="entry name" value="WW_dom"/>
</dbReference>
<keyword evidence="5 10" id="KW-0472">Membrane</keyword>
<dbReference type="InterPro" id="IPR002455">
    <property type="entry name" value="GPCR3_GABA-B"/>
</dbReference>
<dbReference type="GO" id="GO:0004965">
    <property type="term" value="F:G protein-coupled GABA receptor activity"/>
    <property type="evidence" value="ECO:0007669"/>
    <property type="project" value="InterPro"/>
</dbReference>
<evidence type="ECO:0000256" key="1">
    <source>
        <dbReference type="ARBA" id="ARBA00004141"/>
    </source>
</evidence>
<evidence type="ECO:0000256" key="4">
    <source>
        <dbReference type="ARBA" id="ARBA00023040"/>
    </source>
</evidence>
<evidence type="ECO:0000256" key="3">
    <source>
        <dbReference type="ARBA" id="ARBA00022989"/>
    </source>
</evidence>
<keyword evidence="2 10" id="KW-0812">Transmembrane</keyword>
<evidence type="ECO:0000259" key="13">
    <source>
        <dbReference type="PROSITE" id="PS50259"/>
    </source>
</evidence>
<dbReference type="OrthoDB" id="2158641at2759"/>
<dbReference type="Pfam" id="PF00003">
    <property type="entry name" value="7tm_3"/>
    <property type="match status" value="1"/>
</dbReference>
<dbReference type="PROSITE" id="PS50259">
    <property type="entry name" value="G_PROTEIN_RECEP_F3_4"/>
    <property type="match status" value="1"/>
</dbReference>
<dbReference type="PANTHER" id="PTHR10519:SF20">
    <property type="entry name" value="G-PROTEIN COUPLED RECEPTOR 156-RELATED"/>
    <property type="match status" value="1"/>
</dbReference>
<feature type="compositionally biased region" description="Low complexity" evidence="9">
    <location>
        <begin position="340"/>
        <end position="375"/>
    </location>
</feature>
<dbReference type="PROSITE" id="PS50020">
    <property type="entry name" value="WW_DOMAIN_2"/>
    <property type="match status" value="1"/>
</dbReference>
<dbReference type="InterPro" id="IPR036020">
    <property type="entry name" value="WW_dom_sf"/>
</dbReference>
<dbReference type="Proteomes" id="UP001165122">
    <property type="component" value="Unassembled WGS sequence"/>
</dbReference>
<evidence type="ECO:0000313" key="14">
    <source>
        <dbReference type="EMBL" id="GMI15282.1"/>
    </source>
</evidence>
<evidence type="ECO:0000256" key="11">
    <source>
        <dbReference type="SAM" id="SignalP"/>
    </source>
</evidence>
<feature type="transmembrane region" description="Helical" evidence="10">
    <location>
        <begin position="1217"/>
        <end position="1237"/>
    </location>
</feature>
<dbReference type="Gene3D" id="2.60.40.10">
    <property type="entry name" value="Immunoglobulins"/>
    <property type="match status" value="1"/>
</dbReference>
<feature type="region of interest" description="Disordered" evidence="9">
    <location>
        <begin position="1525"/>
        <end position="1549"/>
    </location>
</feature>
<dbReference type="SUPFAM" id="SSF51045">
    <property type="entry name" value="WW domain"/>
    <property type="match status" value="1"/>
</dbReference>
<feature type="chain" id="PRO_5040881501" description="G-protein coupled receptors family 3 profile domain-containing protein" evidence="11">
    <location>
        <begin position="24"/>
        <end position="1584"/>
    </location>
</feature>
<keyword evidence="8" id="KW-0807">Transducer</keyword>
<comment type="caution">
    <text evidence="14">The sequence shown here is derived from an EMBL/GenBank/DDBJ whole genome shotgun (WGS) entry which is preliminary data.</text>
</comment>
<evidence type="ECO:0000256" key="9">
    <source>
        <dbReference type="SAM" id="MobiDB-lite"/>
    </source>
</evidence>
<evidence type="ECO:0000259" key="12">
    <source>
        <dbReference type="PROSITE" id="PS50020"/>
    </source>
</evidence>
<dbReference type="PANTHER" id="PTHR10519">
    <property type="entry name" value="GABA-B RECEPTOR"/>
    <property type="match status" value="1"/>
</dbReference>
<feature type="transmembrane region" description="Helical" evidence="10">
    <location>
        <begin position="1348"/>
        <end position="1368"/>
    </location>
</feature>
<keyword evidence="15" id="KW-1185">Reference proteome</keyword>
<keyword evidence="6" id="KW-0675">Receptor</keyword>
<evidence type="ECO:0000256" key="2">
    <source>
        <dbReference type="ARBA" id="ARBA00022692"/>
    </source>
</evidence>
<dbReference type="EMBL" id="BRXW01000228">
    <property type="protein sequence ID" value="GMI15282.1"/>
    <property type="molecule type" value="Genomic_DNA"/>
</dbReference>
<name>A0A9W7FN97_9STRA</name>
<organism evidence="14 15">
    <name type="scientific">Triparma laevis f. longispina</name>
    <dbReference type="NCBI Taxonomy" id="1714387"/>
    <lineage>
        <taxon>Eukaryota</taxon>
        <taxon>Sar</taxon>
        <taxon>Stramenopiles</taxon>
        <taxon>Ochrophyta</taxon>
        <taxon>Bolidophyceae</taxon>
        <taxon>Parmales</taxon>
        <taxon>Triparmaceae</taxon>
        <taxon>Triparma</taxon>
    </lineage>
</organism>
<evidence type="ECO:0000256" key="6">
    <source>
        <dbReference type="ARBA" id="ARBA00023170"/>
    </source>
</evidence>
<feature type="transmembrane region" description="Helical" evidence="10">
    <location>
        <begin position="1380"/>
        <end position="1400"/>
    </location>
</feature>
<dbReference type="SMART" id="SM00456">
    <property type="entry name" value="WW"/>
    <property type="match status" value="1"/>
</dbReference>
<proteinExistence type="predicted"/>
<evidence type="ECO:0008006" key="16">
    <source>
        <dbReference type="Google" id="ProtNLM"/>
    </source>
</evidence>
<evidence type="ECO:0000313" key="15">
    <source>
        <dbReference type="Proteomes" id="UP001165122"/>
    </source>
</evidence>
<keyword evidence="7" id="KW-0325">Glycoprotein</keyword>
<feature type="domain" description="G-protein coupled receptors family 3 profile" evidence="13">
    <location>
        <begin position="1332"/>
        <end position="1408"/>
    </location>
</feature>
<accession>A0A9W7FN97</accession>
<gene>
    <name evidence="14" type="ORF">TrLO_g7847</name>
</gene>
<dbReference type="GO" id="GO:0038039">
    <property type="term" value="C:G protein-coupled receptor heterodimeric complex"/>
    <property type="evidence" value="ECO:0007669"/>
    <property type="project" value="TreeGrafter"/>
</dbReference>
<evidence type="ECO:0000256" key="7">
    <source>
        <dbReference type="ARBA" id="ARBA00023180"/>
    </source>
</evidence>
<keyword evidence="3 10" id="KW-1133">Transmembrane helix</keyword>
<dbReference type="InterPro" id="IPR017978">
    <property type="entry name" value="GPCR_3_C"/>
</dbReference>
<feature type="transmembrane region" description="Helical" evidence="10">
    <location>
        <begin position="1184"/>
        <end position="1205"/>
    </location>
</feature>
<evidence type="ECO:0000256" key="5">
    <source>
        <dbReference type="ARBA" id="ARBA00023136"/>
    </source>
</evidence>
<feature type="transmembrane region" description="Helical" evidence="10">
    <location>
        <begin position="1147"/>
        <end position="1172"/>
    </location>
</feature>
<feature type="transmembrane region" description="Helical" evidence="10">
    <location>
        <begin position="1314"/>
        <end position="1336"/>
    </location>
</feature>
<feature type="compositionally biased region" description="Polar residues" evidence="9">
    <location>
        <begin position="376"/>
        <end position="388"/>
    </location>
</feature>
<feature type="transmembrane region" description="Helical" evidence="10">
    <location>
        <begin position="1258"/>
        <end position="1279"/>
    </location>
</feature>
<feature type="domain" description="WW" evidence="12">
    <location>
        <begin position="1549"/>
        <end position="1582"/>
    </location>
</feature>
<evidence type="ECO:0000256" key="10">
    <source>
        <dbReference type="SAM" id="Phobius"/>
    </source>
</evidence>
<comment type="subcellular location">
    <subcellularLocation>
        <location evidence="1">Membrane</location>
        <topology evidence="1">Multi-pass membrane protein</topology>
    </subcellularLocation>
</comment>
<reference evidence="15" key="1">
    <citation type="journal article" date="2023" name="Commun. Biol.">
        <title>Genome analysis of Parmales, the sister group of diatoms, reveals the evolutionary specialization of diatoms from phago-mixotrophs to photoautotrophs.</title>
        <authorList>
            <person name="Ban H."/>
            <person name="Sato S."/>
            <person name="Yoshikawa S."/>
            <person name="Yamada K."/>
            <person name="Nakamura Y."/>
            <person name="Ichinomiya M."/>
            <person name="Sato N."/>
            <person name="Blanc-Mathieu R."/>
            <person name="Endo H."/>
            <person name="Kuwata A."/>
            <person name="Ogata H."/>
        </authorList>
    </citation>
    <scope>NUCLEOTIDE SEQUENCE [LARGE SCALE GENOMIC DNA]</scope>
    <source>
        <strain evidence="15">NIES 3700</strain>
    </source>
</reference>
<protein>
    <recommendedName>
        <fullName evidence="16">G-protein coupled receptors family 3 profile domain-containing protein</fullName>
    </recommendedName>
</protein>
<feature type="region of interest" description="Disordered" evidence="9">
    <location>
        <begin position="340"/>
        <end position="388"/>
    </location>
</feature>
<sequence>MPSFLSSLLLTLLTLLKLQFTFATCNVDYSVAPDDPTCMSRCYDDMNGWTFGVTDPCSYFVGTGWTRVNNYDLAPWATGTESSITSDKCSVYKILTTYSNRVYLYCHQCASGYIATESGPITYLGVTSDFTAIDDCVQESSQTTNAPTSAAICTPTDTSSDGDRTGDKCDKYKESTTWCGKYDDEDFQSNDMCCNCGGGCTDPSGCGSGPSPTPTTAPKITLVDTSAGSTDSTCKVTGNCFYTGEPGSGSVTAYSKSERCAFTTDMAAVLKVSSWQVENPTSSGTYYDRITMPNNVQYGGESGPTPDSQTVQAGQTINWQSDGSVQKKGFAICLERLTSAPTSTPTSSPTKQGTASPTKSGATAAPTKAPSKAPTESPTKAPSKSPTIAPTVFESQAPTAAYSCNSKCWTGVEDCCDRISTNLYATSQITSRILFYDLENSNYKTFLEAGNSPPCEKCSDMVQMENVLGGGHLAFSSKGSEIYYARPKHGDDNGGIESFDAQTGAFKRTIIDSLTSEETDFDPGILRVLSFGDEKVARIFSERSSGKLYLLTSDAIKDIFVNPLGCEMIDVAAEYNSASSSIQVLIASSCDSTADRVDKIEVDGTSFEPSPDPASQGAALATLATGFDVVSVEWVDDGSDSDSLTSTFWNGLIDSHVLEYQIADITSPTNVLKLADLDSTRDGIKLGMIRRAPNHLVYASEREFGLPLIIDPDITGEDEDKVIGQTGAKHGDLADSFSIAFSPNAYGLKSFVSASRIGETIVAGQEYPFGVDLRDSSGNDVQAYNALEANVKGNVNLVSDGQQFKSSVSIKLDDDIVQDISQKNLYEGTLMVEKASTSGKDEADKWEMQVGLSGLGMDIGGPVRFWVVAGNTSAATTMLSKTYEESTAGKTVELIVESKDKYGNPRTFDDVTGDMRDLDKFAVISVGDVNNRADDHAVDIERVDSGTFKMSITSNISQPFTYDVTFDGVPIANSPAHMVFKPAEFSAETSEAIGSSLTKFIPSNVDQRPNTFKIFARDQFRNIIRSSIHDHVNITLIAVQKRKVLYEERNFWELMAGEEPSSHQAGGGQDVTKTISESEIETIRFIEPDGSILVSFVVVDPYVDHLKLTVNFTLTGDCIQHETVPLDNFKIRPSLVITVKTVGTEEMIIIMGIAAFVVIYTAFFAFLVWCWRAENAIKFSQRKLLNLLLVGIFIVNLTIMCTTFPSVIEWRYSCMLYVWGAIIGLSLIEFTLIAKLWRVHSIAYAPAQARVKITDDFLMKRITIGMAAMCLYSLVASIIDPLKKVRITSPKAVLDEYGTEHFVEISECPWNSEVWYPIGFVVITALICVCAMATQSRKIPSAFAESKWIALSMYTLALCLCFVGFLVWDKDLKFKRPAFYHAGVATPISLASFVFMNLMFGPKFRKIIRGKRMEFTDIKPKEDDGSVHSGDGVQLQRMTGVARGNSVRRSVPKRGSSRWSVGSFIGSPLSSRSGFVMDEESSAGGGLGGRSNSDLEEKHAAEIKKMETKYKALEEQYKRREQKFKETMKKEEQRRRQAREIGDSGLERAPEGSNWKIFYDQAGNPYYYNIDSEECSYTKPDKWF</sequence>
<dbReference type="InterPro" id="IPR013783">
    <property type="entry name" value="Ig-like_fold"/>
</dbReference>